<evidence type="ECO:0000259" key="6">
    <source>
        <dbReference type="Pfam" id="PF01765"/>
    </source>
</evidence>
<dbReference type="SUPFAM" id="SSF55194">
    <property type="entry name" value="Ribosome recycling factor, RRF"/>
    <property type="match status" value="1"/>
</dbReference>
<evidence type="ECO:0000256" key="1">
    <source>
        <dbReference type="ARBA" id="ARBA00005912"/>
    </source>
</evidence>
<sequence length="290" mass="33184">MVQPMQILRTSKILWRETVRWTCKQRLASWNPHNTSAYCVQLNKEMCTALINVPSFSSFTNNNLLNISFSMYLLHSRSYAKKKTKDPTGKSKGPQPKAILKDEELMEVIQVDVMKHQMQQVVEKLHDDYIQHVTVRSTAGSIENVQVNIEGSIYPLNQVAQIARKNPQLVVINMSSFPEAIKSVLQGIVDSGMNLNPQQEGTMIYLPIPKVTREHREKLAKNAKALLNKAKEDMRIIQNKYISLAKKHKSEFSEDLIYDVQEQVKLIANEYVAEGEKMMNAKQKELLGDQ</sequence>
<comment type="similarity">
    <text evidence="1">Belongs to the RRF family.</text>
</comment>
<evidence type="ECO:0000256" key="4">
    <source>
        <dbReference type="ARBA" id="ARBA00033107"/>
    </source>
</evidence>
<evidence type="ECO:0000256" key="3">
    <source>
        <dbReference type="ARBA" id="ARBA00022917"/>
    </source>
</evidence>
<dbReference type="Gene3D" id="1.10.132.20">
    <property type="entry name" value="Ribosome-recycling factor"/>
    <property type="match status" value="1"/>
</dbReference>
<feature type="coiled-coil region" evidence="5">
    <location>
        <begin position="213"/>
        <end position="247"/>
    </location>
</feature>
<evidence type="ECO:0000256" key="2">
    <source>
        <dbReference type="ARBA" id="ARBA00020581"/>
    </source>
</evidence>
<dbReference type="InterPro" id="IPR036191">
    <property type="entry name" value="RRF_sf"/>
</dbReference>
<reference evidence="8" key="1">
    <citation type="submission" date="2025-08" db="UniProtKB">
        <authorList>
            <consortium name="RefSeq"/>
        </authorList>
    </citation>
    <scope>IDENTIFICATION</scope>
    <source>
        <tissue evidence="8">Muscle</tissue>
    </source>
</reference>
<keyword evidence="7" id="KW-1185">Reference proteome</keyword>
<dbReference type="InterPro" id="IPR023584">
    <property type="entry name" value="Ribosome_recyc_fac_dom"/>
</dbReference>
<organism evidence="7 8">
    <name type="scientific">Limulus polyphemus</name>
    <name type="common">Atlantic horseshoe crab</name>
    <dbReference type="NCBI Taxonomy" id="6850"/>
    <lineage>
        <taxon>Eukaryota</taxon>
        <taxon>Metazoa</taxon>
        <taxon>Ecdysozoa</taxon>
        <taxon>Arthropoda</taxon>
        <taxon>Chelicerata</taxon>
        <taxon>Merostomata</taxon>
        <taxon>Xiphosura</taxon>
        <taxon>Limulidae</taxon>
        <taxon>Limulus</taxon>
    </lineage>
</organism>
<proteinExistence type="inferred from homology"/>
<feature type="domain" description="Ribosome recycling factor" evidence="6">
    <location>
        <begin position="127"/>
        <end position="287"/>
    </location>
</feature>
<name>A0ABM1B475_LIMPO</name>
<dbReference type="PANTHER" id="PTHR20982">
    <property type="entry name" value="RIBOSOME RECYCLING FACTOR"/>
    <property type="match status" value="1"/>
</dbReference>
<evidence type="ECO:0000313" key="7">
    <source>
        <dbReference type="Proteomes" id="UP000694941"/>
    </source>
</evidence>
<dbReference type="PANTHER" id="PTHR20982:SF3">
    <property type="entry name" value="MITOCHONDRIAL RIBOSOME RECYCLING FACTOR PSEUDO 1"/>
    <property type="match status" value="1"/>
</dbReference>
<dbReference type="RefSeq" id="XP_013774469.1">
    <property type="nucleotide sequence ID" value="XM_013919015.2"/>
</dbReference>
<dbReference type="GeneID" id="106459398"/>
<keyword evidence="3" id="KW-0648">Protein biosynthesis</keyword>
<evidence type="ECO:0000256" key="5">
    <source>
        <dbReference type="SAM" id="Coils"/>
    </source>
</evidence>
<accession>A0ABM1B475</accession>
<evidence type="ECO:0000313" key="8">
    <source>
        <dbReference type="RefSeq" id="XP_013774469.1"/>
    </source>
</evidence>
<protein>
    <recommendedName>
        <fullName evidence="2">Ribosome-recycling factor, mitochondrial</fullName>
    </recommendedName>
    <alternativeName>
        <fullName evidence="4">Ribosome-releasing factor, mitochondrial</fullName>
    </alternativeName>
</protein>
<dbReference type="Proteomes" id="UP000694941">
    <property type="component" value="Unplaced"/>
</dbReference>
<dbReference type="InterPro" id="IPR002661">
    <property type="entry name" value="Ribosome_recyc_fac"/>
</dbReference>
<keyword evidence="5" id="KW-0175">Coiled coil</keyword>
<dbReference type="Gene3D" id="3.30.1360.40">
    <property type="match status" value="1"/>
</dbReference>
<gene>
    <name evidence="8" type="primary">LOC106459398</name>
</gene>
<dbReference type="Pfam" id="PF01765">
    <property type="entry name" value="RRF"/>
    <property type="match status" value="1"/>
</dbReference>